<dbReference type="PROSITE" id="PS51257">
    <property type="entry name" value="PROKAR_LIPOPROTEIN"/>
    <property type="match status" value="1"/>
</dbReference>
<dbReference type="InterPro" id="IPR050226">
    <property type="entry name" value="NagZ_Beta-hexosaminidase"/>
</dbReference>
<evidence type="ECO:0000259" key="7">
    <source>
        <dbReference type="Pfam" id="PF00933"/>
    </source>
</evidence>
<feature type="signal peptide" evidence="6">
    <location>
        <begin position="1"/>
        <end position="24"/>
    </location>
</feature>
<comment type="similarity">
    <text evidence="2">Belongs to the glycosyl hydrolase 3 family.</text>
</comment>
<evidence type="ECO:0000256" key="1">
    <source>
        <dbReference type="ARBA" id="ARBA00001231"/>
    </source>
</evidence>
<protein>
    <recommendedName>
        <fullName evidence="3">beta-N-acetylhexosaminidase</fullName>
        <ecNumber evidence="3">3.2.1.52</ecNumber>
    </recommendedName>
</protein>
<evidence type="ECO:0000256" key="4">
    <source>
        <dbReference type="ARBA" id="ARBA00022801"/>
    </source>
</evidence>
<reference evidence="8 9" key="1">
    <citation type="submission" date="2018-11" db="EMBL/GenBank/DDBJ databases">
        <title>Trebonia kvetii gen.nov., sp.nov., a novel acidophilic actinobacterium, and proposal of the new actinobacterial family Treboniaceae fam. nov.</title>
        <authorList>
            <person name="Rapoport D."/>
            <person name="Sagova-Mareckova M."/>
            <person name="Sedlacek I."/>
            <person name="Provaznik J."/>
            <person name="Kralova S."/>
            <person name="Pavlinic D."/>
            <person name="Benes V."/>
            <person name="Kopecky J."/>
        </authorList>
    </citation>
    <scope>NUCLEOTIDE SEQUENCE [LARGE SCALE GENOMIC DNA]</scope>
    <source>
        <strain evidence="8 9">15Tr583</strain>
    </source>
</reference>
<keyword evidence="6" id="KW-0732">Signal</keyword>
<dbReference type="Proteomes" id="UP000460272">
    <property type="component" value="Unassembled WGS sequence"/>
</dbReference>
<dbReference type="GO" id="GO:0009254">
    <property type="term" value="P:peptidoglycan turnover"/>
    <property type="evidence" value="ECO:0007669"/>
    <property type="project" value="TreeGrafter"/>
</dbReference>
<keyword evidence="4 8" id="KW-0378">Hydrolase</keyword>
<evidence type="ECO:0000313" key="9">
    <source>
        <dbReference type="Proteomes" id="UP000460272"/>
    </source>
</evidence>
<dbReference type="SUPFAM" id="SSF51445">
    <property type="entry name" value="(Trans)glycosidases"/>
    <property type="match status" value="1"/>
</dbReference>
<feature type="chain" id="PRO_5038525414" description="beta-N-acetylhexosaminidase" evidence="6">
    <location>
        <begin position="25"/>
        <end position="407"/>
    </location>
</feature>
<evidence type="ECO:0000256" key="2">
    <source>
        <dbReference type="ARBA" id="ARBA00005336"/>
    </source>
</evidence>
<dbReference type="EMBL" id="RPFW01000009">
    <property type="protein sequence ID" value="TVZ00521.1"/>
    <property type="molecule type" value="Genomic_DNA"/>
</dbReference>
<dbReference type="InterPro" id="IPR017853">
    <property type="entry name" value="GH"/>
</dbReference>
<evidence type="ECO:0000256" key="6">
    <source>
        <dbReference type="SAM" id="SignalP"/>
    </source>
</evidence>
<gene>
    <name evidence="8" type="ORF">EAS64_37320</name>
</gene>
<keyword evidence="5" id="KW-0326">Glycosidase</keyword>
<name>A0A6P2BPY7_9ACTN</name>
<keyword evidence="9" id="KW-1185">Reference proteome</keyword>
<comment type="caution">
    <text evidence="8">The sequence shown here is derived from an EMBL/GenBank/DDBJ whole genome shotgun (WGS) entry which is preliminary data.</text>
</comment>
<evidence type="ECO:0000256" key="5">
    <source>
        <dbReference type="ARBA" id="ARBA00023295"/>
    </source>
</evidence>
<sequence length="407" mass="40204">MGRSRLRQVAACAAVLACALTAGCSGGGAGGSAASARPAVTASNGTGAAAGDPPTTGTVAAACVAQALGNLTLAQRVGQLFLVGVDGDIAGSQIEAAEQAYHFGSLLLNVSSAGTAALAARTAVMQSLASRSDTGGVKFFIAANQEGGKIQQLAGPGFATMPSALEQGGWTADTLKQSATGWGTELRAAGVNLDLAPVMDVVPAGTAASNAPIGALDRDFGSDPASDGAHGAAFIQGMADAGVATVAKHFPGLGRVTGNTDFAADVVDNVTTAGDPGLNSFRTAIGAGVPMVMVALATYTRIDASRLAVFSPVVMRLLRDQFGFGGVIASDDLGEAQAVSTIPEGTRAIDFLTAGGDLVTSQTLGPAQQMAAAVLTKAKASAAFRATVDDAARRVLTAKQAAGLLPC</sequence>
<dbReference type="Pfam" id="PF00933">
    <property type="entry name" value="Glyco_hydro_3"/>
    <property type="match status" value="1"/>
</dbReference>
<dbReference type="AlphaFoldDB" id="A0A6P2BPY7"/>
<comment type="catalytic activity">
    <reaction evidence="1">
        <text>Hydrolysis of terminal non-reducing N-acetyl-D-hexosamine residues in N-acetyl-beta-D-hexosaminides.</text>
        <dbReference type="EC" id="3.2.1.52"/>
    </reaction>
</comment>
<dbReference type="PANTHER" id="PTHR30480:SF13">
    <property type="entry name" value="BETA-HEXOSAMINIDASE"/>
    <property type="match status" value="1"/>
</dbReference>
<dbReference type="InterPro" id="IPR036962">
    <property type="entry name" value="Glyco_hydro_3_N_sf"/>
</dbReference>
<feature type="domain" description="Glycoside hydrolase family 3 N-terminal" evidence="7">
    <location>
        <begin position="72"/>
        <end position="397"/>
    </location>
</feature>
<proteinExistence type="inferred from homology"/>
<evidence type="ECO:0000313" key="8">
    <source>
        <dbReference type="EMBL" id="TVZ00521.1"/>
    </source>
</evidence>
<dbReference type="GO" id="GO:0005975">
    <property type="term" value="P:carbohydrate metabolic process"/>
    <property type="evidence" value="ECO:0007669"/>
    <property type="project" value="InterPro"/>
</dbReference>
<dbReference type="PANTHER" id="PTHR30480">
    <property type="entry name" value="BETA-HEXOSAMINIDASE-RELATED"/>
    <property type="match status" value="1"/>
</dbReference>
<dbReference type="OrthoDB" id="9805821at2"/>
<dbReference type="Gene3D" id="3.20.20.300">
    <property type="entry name" value="Glycoside hydrolase, family 3, N-terminal domain"/>
    <property type="match status" value="1"/>
</dbReference>
<dbReference type="GO" id="GO:0004563">
    <property type="term" value="F:beta-N-acetylhexosaminidase activity"/>
    <property type="evidence" value="ECO:0007669"/>
    <property type="project" value="UniProtKB-EC"/>
</dbReference>
<evidence type="ECO:0000256" key="3">
    <source>
        <dbReference type="ARBA" id="ARBA00012663"/>
    </source>
</evidence>
<dbReference type="EC" id="3.2.1.52" evidence="3"/>
<dbReference type="InterPro" id="IPR001764">
    <property type="entry name" value="Glyco_hydro_3_N"/>
</dbReference>
<organism evidence="8 9">
    <name type="scientific">Trebonia kvetii</name>
    <dbReference type="NCBI Taxonomy" id="2480626"/>
    <lineage>
        <taxon>Bacteria</taxon>
        <taxon>Bacillati</taxon>
        <taxon>Actinomycetota</taxon>
        <taxon>Actinomycetes</taxon>
        <taxon>Streptosporangiales</taxon>
        <taxon>Treboniaceae</taxon>
        <taxon>Trebonia</taxon>
    </lineage>
</organism>
<accession>A0A6P2BPY7</accession>
<dbReference type="RefSeq" id="WP_145861403.1">
    <property type="nucleotide sequence ID" value="NZ_RPFW01000009.1"/>
</dbReference>